<evidence type="ECO:0000256" key="4">
    <source>
        <dbReference type="ARBA" id="ARBA00023014"/>
    </source>
</evidence>
<dbReference type="NCBIfam" id="TIGR03916">
    <property type="entry name" value="rSAM_link_UDG"/>
    <property type="match status" value="1"/>
</dbReference>
<keyword evidence="2" id="KW-0479">Metal-binding</keyword>
<dbReference type="SFLD" id="SFLDG01102">
    <property type="entry name" value="Uncharacterised_Radical_SAM_Su"/>
    <property type="match status" value="1"/>
</dbReference>
<reference evidence="6 7" key="1">
    <citation type="submission" date="2024-01" db="EMBL/GenBank/DDBJ databases">
        <title>novel species in genus Adlercreutzia.</title>
        <authorList>
            <person name="Liu X."/>
        </authorList>
    </citation>
    <scope>NUCLEOTIDE SEQUENCE [LARGE SCALE GENOMIC DNA]</scope>
    <source>
        <strain evidence="6 7">R22</strain>
    </source>
</reference>
<dbReference type="Proteomes" id="UP001343724">
    <property type="component" value="Unassembled WGS sequence"/>
</dbReference>
<dbReference type="InterPro" id="IPR023874">
    <property type="entry name" value="DNA_rSAM_put"/>
</dbReference>
<dbReference type="Gene3D" id="3.20.20.70">
    <property type="entry name" value="Aldolase class I"/>
    <property type="match status" value="1"/>
</dbReference>
<comment type="caution">
    <text evidence="6">The sequence shown here is derived from an EMBL/GenBank/DDBJ whole genome shotgun (WGS) entry which is preliminary data.</text>
</comment>
<protein>
    <submittedName>
        <fullName evidence="6">DNA modification/repair radical SAM protein</fullName>
    </submittedName>
</protein>
<dbReference type="PANTHER" id="PTHR21180:SF9">
    <property type="entry name" value="TYPE II SECRETION SYSTEM PROTEIN K"/>
    <property type="match status" value="1"/>
</dbReference>
<evidence type="ECO:0000256" key="1">
    <source>
        <dbReference type="ARBA" id="ARBA00022691"/>
    </source>
</evidence>
<accession>A0ABU6J131</accession>
<dbReference type="InterPro" id="IPR058240">
    <property type="entry name" value="rSAM_sf"/>
</dbReference>
<evidence type="ECO:0000259" key="5">
    <source>
        <dbReference type="Pfam" id="PF04055"/>
    </source>
</evidence>
<dbReference type="SFLD" id="SFLDS00029">
    <property type="entry name" value="Radical_SAM"/>
    <property type="match status" value="1"/>
</dbReference>
<sequence>MNLIEKLEILADAAKYDVACTSSGVQREGKKGQLGATSNAGCCHSFTPDGRCITLLKVLMTNVCAYDCAYCVNRKSNDAVTRASFTPRELADLTIGFYRRNCIEGLFLSSGVVGSPDRTSELMVEALRILREEYGFRGYIHAKAIPGTSVELLDALGRLSDRLSVNLELPSQQSLGLLAPAKSRHAILSPMRHIHESIAEDKESRASRRKRLTMYQSRALPVRKSRAFAPAGQSTQMIIGATPESDFQILNLSASLYQTVNLKRVFFSAYLPVVKNPLLPSTDAVQLNREHRLYQADWLMRFYGFNVSEIIDAENPFLAPDLDPKANWALNHLDFFPVEVNTAPLEALVRVPGIGVRGAKLICRARRQSTLGEAELRKLGVAYKRARYFITMNGAWGGSGIDFSRDALHARLSAPIDGGRHGRRAAKAVPGQMTLFESVEQPPVLPEASAANQAALEVAFAAQRTALAAAKAVA</sequence>
<evidence type="ECO:0000313" key="6">
    <source>
        <dbReference type="EMBL" id="MEC4295595.1"/>
    </source>
</evidence>
<proteinExistence type="predicted"/>
<dbReference type="EMBL" id="JAYMFH010000015">
    <property type="protein sequence ID" value="MEC4295595.1"/>
    <property type="molecule type" value="Genomic_DNA"/>
</dbReference>
<feature type="domain" description="Radical SAM core" evidence="5">
    <location>
        <begin position="59"/>
        <end position="180"/>
    </location>
</feature>
<dbReference type="SUPFAM" id="SSF102114">
    <property type="entry name" value="Radical SAM enzymes"/>
    <property type="match status" value="1"/>
</dbReference>
<keyword evidence="1" id="KW-0949">S-adenosyl-L-methionine</keyword>
<organism evidence="6 7">
    <name type="scientific">Adlercreutzia shanghongiae</name>
    <dbReference type="NCBI Taxonomy" id="3111773"/>
    <lineage>
        <taxon>Bacteria</taxon>
        <taxon>Bacillati</taxon>
        <taxon>Actinomycetota</taxon>
        <taxon>Coriobacteriia</taxon>
        <taxon>Eggerthellales</taxon>
        <taxon>Eggerthellaceae</taxon>
        <taxon>Adlercreutzia</taxon>
    </lineage>
</organism>
<evidence type="ECO:0000256" key="2">
    <source>
        <dbReference type="ARBA" id="ARBA00022723"/>
    </source>
</evidence>
<dbReference type="InterPro" id="IPR051675">
    <property type="entry name" value="Endo/Exo/Phosphatase_dom_1"/>
</dbReference>
<dbReference type="InterPro" id="IPR013785">
    <property type="entry name" value="Aldolase_TIM"/>
</dbReference>
<dbReference type="Pfam" id="PF04055">
    <property type="entry name" value="Radical_SAM"/>
    <property type="match status" value="1"/>
</dbReference>
<evidence type="ECO:0000313" key="7">
    <source>
        <dbReference type="Proteomes" id="UP001343724"/>
    </source>
</evidence>
<name>A0ABU6J131_9ACTN</name>
<gene>
    <name evidence="6" type="ORF">VJ920_09760</name>
</gene>
<dbReference type="PANTHER" id="PTHR21180">
    <property type="entry name" value="ENDONUCLEASE/EXONUCLEASE/PHOSPHATASE FAMILY DOMAIN-CONTAINING PROTEIN 1"/>
    <property type="match status" value="1"/>
</dbReference>
<keyword evidence="4" id="KW-0411">Iron-sulfur</keyword>
<evidence type="ECO:0000256" key="3">
    <source>
        <dbReference type="ARBA" id="ARBA00023004"/>
    </source>
</evidence>
<dbReference type="CDD" id="cd01335">
    <property type="entry name" value="Radical_SAM"/>
    <property type="match status" value="1"/>
</dbReference>
<dbReference type="SUPFAM" id="SSF47781">
    <property type="entry name" value="RuvA domain 2-like"/>
    <property type="match status" value="1"/>
</dbReference>
<dbReference type="InterPro" id="IPR007197">
    <property type="entry name" value="rSAM"/>
</dbReference>
<dbReference type="RefSeq" id="WP_326440831.1">
    <property type="nucleotide sequence ID" value="NZ_JAYMFH010000015.1"/>
</dbReference>
<dbReference type="InterPro" id="IPR010994">
    <property type="entry name" value="RuvA_2-like"/>
</dbReference>
<keyword evidence="3" id="KW-0408">Iron</keyword>
<keyword evidence="7" id="KW-1185">Reference proteome</keyword>